<dbReference type="Proteomes" id="UP000008207">
    <property type="component" value="Chromosome"/>
</dbReference>
<organism evidence="2 3">
    <name type="scientific">Methylobacterium nodulans (strain LMG 21967 / CNCM I-2342 / ORS 2060)</name>
    <dbReference type="NCBI Taxonomy" id="460265"/>
    <lineage>
        <taxon>Bacteria</taxon>
        <taxon>Pseudomonadati</taxon>
        <taxon>Pseudomonadota</taxon>
        <taxon>Alphaproteobacteria</taxon>
        <taxon>Hyphomicrobiales</taxon>
        <taxon>Methylobacteriaceae</taxon>
        <taxon>Methylobacterium</taxon>
    </lineage>
</organism>
<dbReference type="HOGENOM" id="CLU_2382819_0_0_5"/>
<protein>
    <submittedName>
        <fullName evidence="2">Uncharacterized protein</fullName>
    </submittedName>
</protein>
<reference evidence="2 3" key="1">
    <citation type="submission" date="2009-01" db="EMBL/GenBank/DDBJ databases">
        <title>Complete sequence of chromosome of Methylobacterium nodulans ORS 2060.</title>
        <authorList>
            <consortium name="US DOE Joint Genome Institute"/>
            <person name="Lucas S."/>
            <person name="Copeland A."/>
            <person name="Lapidus A."/>
            <person name="Glavina del Rio T."/>
            <person name="Dalin E."/>
            <person name="Tice H."/>
            <person name="Bruce D."/>
            <person name="Goodwin L."/>
            <person name="Pitluck S."/>
            <person name="Sims D."/>
            <person name="Brettin T."/>
            <person name="Detter J.C."/>
            <person name="Han C."/>
            <person name="Larimer F."/>
            <person name="Land M."/>
            <person name="Hauser L."/>
            <person name="Kyrpides N."/>
            <person name="Ivanova N."/>
            <person name="Marx C.J."/>
            <person name="Richardson P."/>
        </authorList>
    </citation>
    <scope>NUCLEOTIDE SEQUENCE [LARGE SCALE GENOMIC DNA]</scope>
    <source>
        <strain evidence="3">LMG 21967 / CNCM I-2342 / ORS 2060</strain>
    </source>
</reference>
<evidence type="ECO:0000256" key="1">
    <source>
        <dbReference type="SAM" id="MobiDB-lite"/>
    </source>
</evidence>
<proteinExistence type="predicted"/>
<evidence type="ECO:0000313" key="2">
    <source>
        <dbReference type="EMBL" id="ACL61771.1"/>
    </source>
</evidence>
<gene>
    <name evidence="2" type="ordered locus">Mnod_7030</name>
</gene>
<dbReference type="EMBL" id="CP001349">
    <property type="protein sequence ID" value="ACL61771.1"/>
    <property type="molecule type" value="Genomic_DNA"/>
</dbReference>
<keyword evidence="3" id="KW-1185">Reference proteome</keyword>
<sequence>MSLFRRTPEPEVQTRLHAALADLDDAHAADCRAAAGLASRAEEERARLEDRTRQLQERSAERDKRRAARVRAGEVHPVNDRLRGLLEELARAQR</sequence>
<dbReference type="KEGG" id="mno:Mnod_7030"/>
<feature type="compositionally biased region" description="Basic and acidic residues" evidence="1">
    <location>
        <begin position="40"/>
        <end position="64"/>
    </location>
</feature>
<dbReference type="STRING" id="460265.Mnod_7030"/>
<name>B8IIX6_METNO</name>
<accession>B8IIX6</accession>
<feature type="region of interest" description="Disordered" evidence="1">
    <location>
        <begin position="37"/>
        <end position="74"/>
    </location>
</feature>
<dbReference type="AlphaFoldDB" id="B8IIX6"/>
<evidence type="ECO:0000313" key="3">
    <source>
        <dbReference type="Proteomes" id="UP000008207"/>
    </source>
</evidence>